<keyword evidence="3" id="KW-1185">Reference proteome</keyword>
<dbReference type="InParanoid" id="A0A2V0PJG2"/>
<name>A0A2V0PJG2_9CHLO</name>
<feature type="region of interest" description="Disordered" evidence="1">
    <location>
        <begin position="87"/>
        <end position="112"/>
    </location>
</feature>
<dbReference type="Proteomes" id="UP000247498">
    <property type="component" value="Unassembled WGS sequence"/>
</dbReference>
<organism evidence="2 3">
    <name type="scientific">Raphidocelis subcapitata</name>
    <dbReference type="NCBI Taxonomy" id="307507"/>
    <lineage>
        <taxon>Eukaryota</taxon>
        <taxon>Viridiplantae</taxon>
        <taxon>Chlorophyta</taxon>
        <taxon>core chlorophytes</taxon>
        <taxon>Chlorophyceae</taxon>
        <taxon>CS clade</taxon>
        <taxon>Sphaeropleales</taxon>
        <taxon>Selenastraceae</taxon>
        <taxon>Raphidocelis</taxon>
    </lineage>
</organism>
<feature type="compositionally biased region" description="Low complexity" evidence="1">
    <location>
        <begin position="262"/>
        <end position="288"/>
    </location>
</feature>
<dbReference type="EMBL" id="BDRX01000094">
    <property type="protein sequence ID" value="GBF97185.1"/>
    <property type="molecule type" value="Genomic_DNA"/>
</dbReference>
<evidence type="ECO:0000256" key="1">
    <source>
        <dbReference type="SAM" id="MobiDB-lite"/>
    </source>
</evidence>
<evidence type="ECO:0000313" key="2">
    <source>
        <dbReference type="EMBL" id="GBF97185.1"/>
    </source>
</evidence>
<gene>
    <name evidence="2" type="ORF">Rsub_10046</name>
</gene>
<feature type="compositionally biased region" description="Gly residues" evidence="1">
    <location>
        <begin position="247"/>
        <end position="261"/>
    </location>
</feature>
<sequence>MVSALLASGTPDLGSQRVVLAFAEQLPGATYGQAARVTLQLPGGGSYTCICAVSARSRQAALAPNDADEAAAGGAAAAAAVDPAVECPARGAEDSGSAEERTRQPGGPPAPSAFEAALAALRAPAPLPASLRPCGPPPVAARRAVAVVPEALRSSPWVRESLQQRLVEAGCRVHLSAGSSCLVPRLEPPAPAGVVYRIVRSTAIDLATADEAARTEAAEAAAAAAAPSAGRGGGGGARGGASRQAAGAGGRAGGGAAGGARGARPAAPAPAALRQQQAPAAGAPARPGSGRGPTGRGGRGGAGGVGAAGRQRAAPQQRRGRGAASDSDSSGSGSGSGAGSPIAAAASAFDLLSALGGDD</sequence>
<feature type="compositionally biased region" description="Gly residues" evidence="1">
    <location>
        <begin position="230"/>
        <end position="239"/>
    </location>
</feature>
<reference evidence="2 3" key="1">
    <citation type="journal article" date="2018" name="Sci. Rep.">
        <title>Raphidocelis subcapitata (=Pseudokirchneriella subcapitata) provides an insight into genome evolution and environmental adaptations in the Sphaeropleales.</title>
        <authorList>
            <person name="Suzuki S."/>
            <person name="Yamaguchi H."/>
            <person name="Nakajima N."/>
            <person name="Kawachi M."/>
        </authorList>
    </citation>
    <scope>NUCLEOTIDE SEQUENCE [LARGE SCALE GENOMIC DNA]</scope>
    <source>
        <strain evidence="2 3">NIES-35</strain>
    </source>
</reference>
<feature type="compositionally biased region" description="Low complexity" evidence="1">
    <location>
        <begin position="308"/>
        <end position="331"/>
    </location>
</feature>
<feature type="region of interest" description="Disordered" evidence="1">
    <location>
        <begin position="224"/>
        <end position="341"/>
    </location>
</feature>
<comment type="caution">
    <text evidence="2">The sequence shown here is derived from an EMBL/GenBank/DDBJ whole genome shotgun (WGS) entry which is preliminary data.</text>
</comment>
<feature type="compositionally biased region" description="Gly residues" evidence="1">
    <location>
        <begin position="289"/>
        <end position="307"/>
    </location>
</feature>
<dbReference type="AlphaFoldDB" id="A0A2V0PJG2"/>
<protein>
    <submittedName>
        <fullName evidence="2">Uncharacterized protein</fullName>
    </submittedName>
</protein>
<accession>A0A2V0PJG2</accession>
<proteinExistence type="predicted"/>
<evidence type="ECO:0000313" key="3">
    <source>
        <dbReference type="Proteomes" id="UP000247498"/>
    </source>
</evidence>